<organism evidence="1 2">
    <name type="scientific">Pseudomonas helleri</name>
    <dbReference type="NCBI Taxonomy" id="1608996"/>
    <lineage>
        <taxon>Bacteria</taxon>
        <taxon>Pseudomonadati</taxon>
        <taxon>Pseudomonadota</taxon>
        <taxon>Gammaproteobacteria</taxon>
        <taxon>Pseudomonadales</taxon>
        <taxon>Pseudomonadaceae</taxon>
        <taxon>Pseudomonas</taxon>
    </lineage>
</organism>
<dbReference type="InterPro" id="IPR024400">
    <property type="entry name" value="DUF2635"/>
</dbReference>
<name>A0A7X2CIB6_9PSED</name>
<evidence type="ECO:0000313" key="2">
    <source>
        <dbReference type="Proteomes" id="UP000470186"/>
    </source>
</evidence>
<dbReference type="RefSeq" id="WP_323369752.1">
    <property type="nucleotide sequence ID" value="NZ_WIVX01000039.1"/>
</dbReference>
<protein>
    <submittedName>
        <fullName evidence="1">DUF2635 domain-containing protein</fullName>
    </submittedName>
</protein>
<evidence type="ECO:0000313" key="1">
    <source>
        <dbReference type="EMBL" id="MQU31821.1"/>
    </source>
</evidence>
<dbReference type="AlphaFoldDB" id="A0A7X2CIB6"/>
<dbReference type="EMBL" id="WIVX01000039">
    <property type="protein sequence ID" value="MQU31821.1"/>
    <property type="molecule type" value="Genomic_DNA"/>
</dbReference>
<comment type="caution">
    <text evidence="1">The sequence shown here is derived from an EMBL/GenBank/DDBJ whole genome shotgun (WGS) entry which is preliminary data.</text>
</comment>
<keyword evidence="2" id="KW-1185">Reference proteome</keyword>
<gene>
    <name evidence="1" type="ORF">GHO30_10510</name>
</gene>
<dbReference type="Pfam" id="PF10948">
    <property type="entry name" value="DUF2635"/>
    <property type="match status" value="1"/>
</dbReference>
<proteinExistence type="predicted"/>
<reference evidence="1 2" key="1">
    <citation type="submission" date="2019-10" db="EMBL/GenBank/DDBJ databases">
        <title>Evaluation of single-gene subtyping targets for Pseudomonas.</title>
        <authorList>
            <person name="Reichler S.J."/>
            <person name="Orsi R.H."/>
            <person name="Wiedmann M."/>
            <person name="Martin N.H."/>
            <person name="Murphy S.I."/>
        </authorList>
    </citation>
    <scope>NUCLEOTIDE SEQUENCE [LARGE SCALE GENOMIC DNA]</scope>
    <source>
        <strain evidence="1 2">FSL R10-2107</strain>
    </source>
</reference>
<dbReference type="Proteomes" id="UP000470186">
    <property type="component" value="Unassembled WGS sequence"/>
</dbReference>
<accession>A0A7X2CIB6</accession>
<sequence length="73" mass="7948">MTRLHVKPAEGRAAPDPDNNYALLPAEGGLVPDNAYWQRRLKDQDVIMIEAPDEPAPVVVTTKGVRGAKANEL</sequence>